<dbReference type="PROSITE" id="PS00716">
    <property type="entry name" value="SIGMA70_2"/>
    <property type="match status" value="1"/>
</dbReference>
<dbReference type="RefSeq" id="WP_116181052.1">
    <property type="nucleotide sequence ID" value="NZ_CP144375.1"/>
</dbReference>
<dbReference type="InterPro" id="IPR050239">
    <property type="entry name" value="Sigma-70_RNA_pol_init_factors"/>
</dbReference>
<name>A0A3E0GVL7_9PSEU</name>
<dbReference type="GO" id="GO:0003700">
    <property type="term" value="F:DNA-binding transcription factor activity"/>
    <property type="evidence" value="ECO:0007669"/>
    <property type="project" value="InterPro"/>
</dbReference>
<dbReference type="OrthoDB" id="9809557at2"/>
<evidence type="ECO:0000259" key="1">
    <source>
        <dbReference type="PROSITE" id="PS00716"/>
    </source>
</evidence>
<accession>A0A3E0GVL7</accession>
<dbReference type="InterPro" id="IPR013324">
    <property type="entry name" value="RNA_pol_sigma_r3/r4-like"/>
</dbReference>
<evidence type="ECO:0000313" key="3">
    <source>
        <dbReference type="Proteomes" id="UP000256269"/>
    </source>
</evidence>
<dbReference type="InterPro" id="IPR000943">
    <property type="entry name" value="RNA_pol_sigma70"/>
</dbReference>
<feature type="domain" description="RNA polymerase sigma-70" evidence="1">
    <location>
        <begin position="52"/>
        <end position="78"/>
    </location>
</feature>
<dbReference type="InterPro" id="IPR036388">
    <property type="entry name" value="WH-like_DNA-bd_sf"/>
</dbReference>
<organism evidence="2 3">
    <name type="scientific">Kutzneria buriramensis</name>
    <dbReference type="NCBI Taxonomy" id="1045776"/>
    <lineage>
        <taxon>Bacteria</taxon>
        <taxon>Bacillati</taxon>
        <taxon>Actinomycetota</taxon>
        <taxon>Actinomycetes</taxon>
        <taxon>Pseudonocardiales</taxon>
        <taxon>Pseudonocardiaceae</taxon>
        <taxon>Kutzneria</taxon>
    </lineage>
</organism>
<reference evidence="2 3" key="1">
    <citation type="submission" date="2018-08" db="EMBL/GenBank/DDBJ databases">
        <title>Genomic Encyclopedia of Archaeal and Bacterial Type Strains, Phase II (KMG-II): from individual species to whole genera.</title>
        <authorList>
            <person name="Goeker M."/>
        </authorList>
    </citation>
    <scope>NUCLEOTIDE SEQUENCE [LARGE SCALE GENOMIC DNA]</scope>
    <source>
        <strain evidence="2 3">DSM 45791</strain>
    </source>
</reference>
<dbReference type="SUPFAM" id="SSF88659">
    <property type="entry name" value="Sigma3 and sigma4 domains of RNA polymerase sigma factors"/>
    <property type="match status" value="1"/>
</dbReference>
<dbReference type="InterPro" id="IPR007630">
    <property type="entry name" value="RNA_pol_sigma70_r4"/>
</dbReference>
<dbReference type="EMBL" id="QUNO01000023">
    <property type="protein sequence ID" value="REH30709.1"/>
    <property type="molecule type" value="Genomic_DNA"/>
</dbReference>
<evidence type="ECO:0000313" key="2">
    <source>
        <dbReference type="EMBL" id="REH30709.1"/>
    </source>
</evidence>
<sequence>MTRRRATPRDETRHVAALLLLQQMNSVLHTLRPRDAEVIALLYGLRDGLARSRADVAASLDLTRDEVRQIESRAMSSLRHPTRAQVVRDYLDGPGHVLVPDAVRAQLLGRPEPHWTTGHCDRHGAWRAVITSLVTCAVCPCPLTPQGPVTTRSTIKEFGRPRRYCSDACRQAAYRQRVQARKTTATGELPVREDPP</sequence>
<dbReference type="Pfam" id="PF04545">
    <property type="entry name" value="Sigma70_r4"/>
    <property type="match status" value="1"/>
</dbReference>
<gene>
    <name evidence="2" type="ORF">BCF44_12367</name>
</gene>
<dbReference type="GO" id="GO:0006352">
    <property type="term" value="P:DNA-templated transcription initiation"/>
    <property type="evidence" value="ECO:0007669"/>
    <property type="project" value="InterPro"/>
</dbReference>
<comment type="caution">
    <text evidence="2">The sequence shown here is derived from an EMBL/GenBank/DDBJ whole genome shotgun (WGS) entry which is preliminary data.</text>
</comment>
<dbReference type="Proteomes" id="UP000256269">
    <property type="component" value="Unassembled WGS sequence"/>
</dbReference>
<keyword evidence="3" id="KW-1185">Reference proteome</keyword>
<dbReference type="PRINTS" id="PR00046">
    <property type="entry name" value="SIGMA70FCT"/>
</dbReference>
<dbReference type="PANTHER" id="PTHR30603:SF60">
    <property type="entry name" value="RNA POLYMERASE SIGMA FACTOR RPOD"/>
    <property type="match status" value="1"/>
</dbReference>
<proteinExistence type="predicted"/>
<dbReference type="AlphaFoldDB" id="A0A3E0GVL7"/>
<dbReference type="PANTHER" id="PTHR30603">
    <property type="entry name" value="RNA POLYMERASE SIGMA FACTOR RPO"/>
    <property type="match status" value="1"/>
</dbReference>
<protein>
    <submittedName>
        <fullName evidence="2">Sigma-70-like protein</fullName>
    </submittedName>
</protein>
<dbReference type="Gene3D" id="1.10.10.10">
    <property type="entry name" value="Winged helix-like DNA-binding domain superfamily/Winged helix DNA-binding domain"/>
    <property type="match status" value="1"/>
</dbReference>